<sequence length="666" mass="74040">MKIFKKILVANRGEIAVRVIKSARKLGIQTVAVYSEIDKEALHVHLADEAYCIGKEELSDTYLNVDKMIATAKEADCDALHPGYGFLSESPLLVEACKKAGITFIGPHLEAIRLMGNKVEARSFVKKLNIPMTAGITGTSSELLNKAHQIPFPLLVKAAAGGGGKGMRIVRKGDNLKEILESTSREAKNYFGDGTIYIEKYIEEPRHIEIQVLGDNFGNVVHLFERECTIQRRYQKIIEESPSPTLTKEIRRKMGASAVSIAREAKYNSAGTIEFLVDKDLNYYFLEMNTRIQVEHPVTEMVTGVDLVEEQILIAAGNPLRLKQEGLSQKGHAIECRIYAEDPSGNFLPSPGKISLYHEPAGAGIRVDTGITGSCTIQSIFDPMISKLVVWGEDRSVALEKSIAALKNYQIHGINTNISYLLFLLQHPAFAANKISTGFCDRHTEEILQDIQTDKARLGNEVAGLAFLLYSLNTNKIHPSGNIWEALGYWRNLMKIPLVVDGDEMEMILLKTSKDKFVFKIADKAYDVFLHSIAKNEIEFRTFHRFFKAAVSDGEKGNHFVTLEGINFIVRRPDELIISDEDPMAIANTDKGSLFAPMPGKVIKVNVKAGEMIKRGAVLLVVEAMKMENNIVALHDGIIEKVNVKEGERVDTDLQLVNLVAEETEK</sequence>
<dbReference type="GO" id="GO:0005759">
    <property type="term" value="C:mitochondrial matrix"/>
    <property type="evidence" value="ECO:0007669"/>
    <property type="project" value="UniProtKB-SubCell"/>
</dbReference>
<dbReference type="PANTHER" id="PTHR18866:SF33">
    <property type="entry name" value="METHYLCROTONOYL-COA CARBOXYLASE SUBUNIT ALPHA, MITOCHONDRIAL-RELATED"/>
    <property type="match status" value="1"/>
</dbReference>
<keyword evidence="8" id="KW-0092">Biotin</keyword>
<evidence type="ECO:0000259" key="9">
    <source>
        <dbReference type="PROSITE" id="PS50968"/>
    </source>
</evidence>
<dbReference type="PROSITE" id="PS50979">
    <property type="entry name" value="BC"/>
    <property type="match status" value="1"/>
</dbReference>
<dbReference type="GO" id="GO:0005524">
    <property type="term" value="F:ATP binding"/>
    <property type="evidence" value="ECO:0007669"/>
    <property type="project" value="UniProtKB-KW"/>
</dbReference>
<dbReference type="EC" id="6.3.4.14" evidence="12"/>
<evidence type="ECO:0000256" key="4">
    <source>
        <dbReference type="ARBA" id="ARBA00022741"/>
    </source>
</evidence>
<organism evidence="12">
    <name type="scientific">hydrothermal vent metagenome</name>
    <dbReference type="NCBI Taxonomy" id="652676"/>
    <lineage>
        <taxon>unclassified sequences</taxon>
        <taxon>metagenomes</taxon>
        <taxon>ecological metagenomes</taxon>
    </lineage>
</organism>
<dbReference type="PROSITE" id="PS50968">
    <property type="entry name" value="BIOTINYL_LIPOYL"/>
    <property type="match status" value="1"/>
</dbReference>
<protein>
    <submittedName>
        <fullName evidence="12">Biotin carboxylase of acetyl-CoA carboxylase</fullName>
        <ecNumber evidence="12">6.3.4.14</ecNumber>
    </submittedName>
</protein>
<keyword evidence="3 12" id="KW-0436">Ligase</keyword>
<evidence type="ECO:0000313" key="12">
    <source>
        <dbReference type="EMBL" id="VAW26544.1"/>
    </source>
</evidence>
<evidence type="ECO:0000259" key="11">
    <source>
        <dbReference type="PROSITE" id="PS50979"/>
    </source>
</evidence>
<dbReference type="CDD" id="cd06850">
    <property type="entry name" value="biotinyl_domain"/>
    <property type="match status" value="1"/>
</dbReference>
<dbReference type="InterPro" id="IPR011764">
    <property type="entry name" value="Biotin_carboxylation_dom"/>
</dbReference>
<dbReference type="PROSITE" id="PS00866">
    <property type="entry name" value="CPSASE_1"/>
    <property type="match status" value="1"/>
</dbReference>
<dbReference type="Pfam" id="PF00289">
    <property type="entry name" value="Biotin_carb_N"/>
    <property type="match status" value="1"/>
</dbReference>
<dbReference type="InterPro" id="IPR005479">
    <property type="entry name" value="CPAse_ATP-bd"/>
</dbReference>
<evidence type="ECO:0000256" key="5">
    <source>
        <dbReference type="ARBA" id="ARBA00022840"/>
    </source>
</evidence>
<dbReference type="Pfam" id="PF02786">
    <property type="entry name" value="CPSase_L_D2"/>
    <property type="match status" value="1"/>
</dbReference>
<dbReference type="FunFam" id="3.30.470.20:FF:000028">
    <property type="entry name" value="Methylcrotonoyl-CoA carboxylase subunit alpha, mitochondrial"/>
    <property type="match status" value="1"/>
</dbReference>
<dbReference type="InterPro" id="IPR005481">
    <property type="entry name" value="BC-like_N"/>
</dbReference>
<dbReference type="PROSITE" id="PS50975">
    <property type="entry name" value="ATP_GRASP"/>
    <property type="match status" value="1"/>
</dbReference>
<accession>A0A3B0V334</accession>
<dbReference type="Gene3D" id="2.40.50.100">
    <property type="match status" value="1"/>
</dbReference>
<dbReference type="Pfam" id="PF00364">
    <property type="entry name" value="Biotin_lipoyl"/>
    <property type="match status" value="1"/>
</dbReference>
<evidence type="ECO:0000256" key="2">
    <source>
        <dbReference type="ARBA" id="ARBA00004305"/>
    </source>
</evidence>
<evidence type="ECO:0000259" key="10">
    <source>
        <dbReference type="PROSITE" id="PS50975"/>
    </source>
</evidence>
<proteinExistence type="predicted"/>
<dbReference type="PROSITE" id="PS00867">
    <property type="entry name" value="CPSASE_2"/>
    <property type="match status" value="1"/>
</dbReference>
<dbReference type="PANTHER" id="PTHR18866">
    <property type="entry name" value="CARBOXYLASE:PYRUVATE/ACETYL-COA/PROPIONYL-COA CARBOXYLASE"/>
    <property type="match status" value="1"/>
</dbReference>
<dbReference type="Pfam" id="PF02785">
    <property type="entry name" value="Biotin_carb_C"/>
    <property type="match status" value="1"/>
</dbReference>
<dbReference type="EMBL" id="UOET01000040">
    <property type="protein sequence ID" value="VAW26544.1"/>
    <property type="molecule type" value="Genomic_DNA"/>
</dbReference>
<dbReference type="Gene3D" id="3.30.470.20">
    <property type="entry name" value="ATP-grasp fold, B domain"/>
    <property type="match status" value="1"/>
</dbReference>
<evidence type="ECO:0000256" key="6">
    <source>
        <dbReference type="ARBA" id="ARBA00022946"/>
    </source>
</evidence>
<name>A0A3B0V334_9ZZZZ</name>
<feature type="domain" description="Biotin carboxylation" evidence="11">
    <location>
        <begin position="3"/>
        <end position="445"/>
    </location>
</feature>
<evidence type="ECO:0000256" key="1">
    <source>
        <dbReference type="ARBA" id="ARBA00001953"/>
    </source>
</evidence>
<dbReference type="InterPro" id="IPR016185">
    <property type="entry name" value="PreATP-grasp_dom_sf"/>
</dbReference>
<keyword evidence="5" id="KW-0067">ATP-binding</keyword>
<dbReference type="InterPro" id="IPR011054">
    <property type="entry name" value="Rudment_hybrid_motif"/>
</dbReference>
<keyword evidence="4" id="KW-0547">Nucleotide-binding</keyword>
<dbReference type="FunFam" id="3.30.1490.20:FF:000003">
    <property type="entry name" value="acetyl-CoA carboxylase isoform X1"/>
    <property type="match status" value="1"/>
</dbReference>
<dbReference type="SUPFAM" id="SSF51230">
    <property type="entry name" value="Single hybrid motif"/>
    <property type="match status" value="1"/>
</dbReference>
<dbReference type="InterPro" id="IPR011053">
    <property type="entry name" value="Single_hybrid_motif"/>
</dbReference>
<evidence type="ECO:0000256" key="7">
    <source>
        <dbReference type="ARBA" id="ARBA00023128"/>
    </source>
</evidence>
<dbReference type="InterPro" id="IPR000089">
    <property type="entry name" value="Biotin_lipoyl"/>
</dbReference>
<evidence type="ECO:0000256" key="8">
    <source>
        <dbReference type="ARBA" id="ARBA00023267"/>
    </source>
</evidence>
<dbReference type="InterPro" id="IPR005482">
    <property type="entry name" value="Biotin_COase_C"/>
</dbReference>
<comment type="subcellular location">
    <subcellularLocation>
        <location evidence="2">Mitochondrion matrix</location>
    </subcellularLocation>
</comment>
<dbReference type="FunFam" id="2.40.50.100:FF:000003">
    <property type="entry name" value="Acetyl-CoA carboxylase biotin carboxyl carrier protein"/>
    <property type="match status" value="1"/>
</dbReference>
<dbReference type="NCBIfam" id="NF006367">
    <property type="entry name" value="PRK08591.1"/>
    <property type="match status" value="1"/>
</dbReference>
<dbReference type="GO" id="GO:0046872">
    <property type="term" value="F:metal ion binding"/>
    <property type="evidence" value="ECO:0007669"/>
    <property type="project" value="InterPro"/>
</dbReference>
<keyword evidence="6" id="KW-0809">Transit peptide</keyword>
<dbReference type="GO" id="GO:0004075">
    <property type="term" value="F:biotin carboxylase activity"/>
    <property type="evidence" value="ECO:0007669"/>
    <property type="project" value="UniProtKB-EC"/>
</dbReference>
<reference evidence="12" key="1">
    <citation type="submission" date="2018-06" db="EMBL/GenBank/DDBJ databases">
        <authorList>
            <person name="Zhirakovskaya E."/>
        </authorList>
    </citation>
    <scope>NUCLEOTIDE SEQUENCE</scope>
</reference>
<dbReference type="SUPFAM" id="SSF52440">
    <property type="entry name" value="PreATP-grasp domain"/>
    <property type="match status" value="1"/>
</dbReference>
<dbReference type="SUPFAM" id="SSF56059">
    <property type="entry name" value="Glutathione synthetase ATP-binding domain-like"/>
    <property type="match status" value="1"/>
</dbReference>
<dbReference type="SMART" id="SM00878">
    <property type="entry name" value="Biotin_carb_C"/>
    <property type="match status" value="1"/>
</dbReference>
<feature type="domain" description="ATP-grasp" evidence="10">
    <location>
        <begin position="122"/>
        <end position="316"/>
    </location>
</feature>
<dbReference type="InterPro" id="IPR011761">
    <property type="entry name" value="ATP-grasp"/>
</dbReference>
<gene>
    <name evidence="12" type="ORF">MNBD_BACTEROID07-256</name>
</gene>
<dbReference type="FunFam" id="3.40.50.20:FF:000010">
    <property type="entry name" value="Propionyl-CoA carboxylase subunit alpha"/>
    <property type="match status" value="1"/>
</dbReference>
<evidence type="ECO:0000256" key="3">
    <source>
        <dbReference type="ARBA" id="ARBA00022598"/>
    </source>
</evidence>
<feature type="domain" description="Lipoyl-binding" evidence="9">
    <location>
        <begin position="577"/>
        <end position="660"/>
    </location>
</feature>
<dbReference type="AlphaFoldDB" id="A0A3B0V334"/>
<comment type="cofactor">
    <cofactor evidence="1">
        <name>biotin</name>
        <dbReference type="ChEBI" id="CHEBI:57586"/>
    </cofactor>
</comment>
<dbReference type="InterPro" id="IPR050856">
    <property type="entry name" value="Biotin_carboxylase_complex"/>
</dbReference>
<dbReference type="SUPFAM" id="SSF51246">
    <property type="entry name" value="Rudiment single hybrid motif"/>
    <property type="match status" value="1"/>
</dbReference>
<keyword evidence="7" id="KW-0496">Mitochondrion</keyword>